<dbReference type="GO" id="GO:0006633">
    <property type="term" value="P:fatty acid biosynthetic process"/>
    <property type="evidence" value="ECO:0007669"/>
    <property type="project" value="TreeGrafter"/>
</dbReference>
<name>A0A2A6RM95_9CHLR</name>
<proteinExistence type="inferred from homology"/>
<dbReference type="OrthoDB" id="9805460at2"/>
<evidence type="ECO:0000259" key="6">
    <source>
        <dbReference type="PROSITE" id="PS50126"/>
    </source>
</evidence>
<dbReference type="NCBIfam" id="TIGR00128">
    <property type="entry name" value="fabD"/>
    <property type="match status" value="1"/>
</dbReference>
<dbReference type="Proteomes" id="UP000220527">
    <property type="component" value="Unassembled WGS sequence"/>
</dbReference>
<dbReference type="Gene3D" id="3.30.70.250">
    <property type="entry name" value="Malonyl-CoA ACP transacylase, ACP-binding"/>
    <property type="match status" value="1"/>
</dbReference>
<keyword evidence="1 4" id="KW-0808">Transferase</keyword>
<dbReference type="PANTHER" id="PTHR42681">
    <property type="entry name" value="MALONYL-COA-ACYL CARRIER PROTEIN TRANSACYLASE, MITOCHONDRIAL"/>
    <property type="match status" value="1"/>
</dbReference>
<evidence type="ECO:0000313" key="7">
    <source>
        <dbReference type="EMBL" id="PDW04214.1"/>
    </source>
</evidence>
<dbReference type="InterPro" id="IPR016035">
    <property type="entry name" value="Acyl_Trfase/lysoPLipase"/>
</dbReference>
<organism evidence="7 8">
    <name type="scientific">Candidatus Viridilinea mediisalina</name>
    <dbReference type="NCBI Taxonomy" id="2024553"/>
    <lineage>
        <taxon>Bacteria</taxon>
        <taxon>Bacillati</taxon>
        <taxon>Chloroflexota</taxon>
        <taxon>Chloroflexia</taxon>
        <taxon>Chloroflexales</taxon>
        <taxon>Chloroflexineae</taxon>
        <taxon>Oscillochloridaceae</taxon>
        <taxon>Candidatus Viridilinea</taxon>
    </lineage>
</organism>
<comment type="caution">
    <text evidence="7">The sequence shown here is derived from an EMBL/GenBank/DDBJ whole genome shotgun (WGS) entry which is preliminary data.</text>
</comment>
<accession>A0A2A6RM95</accession>
<dbReference type="InterPro" id="IPR024925">
    <property type="entry name" value="Malonyl_CoA-ACP_transAc"/>
</dbReference>
<keyword evidence="2 4" id="KW-0012">Acyltransferase</keyword>
<evidence type="ECO:0000256" key="2">
    <source>
        <dbReference type="ARBA" id="ARBA00023315"/>
    </source>
</evidence>
<feature type="active site" evidence="5">
    <location>
        <position position="94"/>
    </location>
</feature>
<feature type="domain" description="S1 motif" evidence="6">
    <location>
        <begin position="285"/>
        <end position="321"/>
    </location>
</feature>
<protein>
    <recommendedName>
        <fullName evidence="4">Malonyl CoA-acyl carrier protein transacylase</fullName>
        <ecNumber evidence="4">2.3.1.39</ecNumber>
    </recommendedName>
</protein>
<evidence type="ECO:0000256" key="5">
    <source>
        <dbReference type="PIRSR" id="PIRSR000446-1"/>
    </source>
</evidence>
<dbReference type="GO" id="GO:0003676">
    <property type="term" value="F:nucleic acid binding"/>
    <property type="evidence" value="ECO:0007669"/>
    <property type="project" value="InterPro"/>
</dbReference>
<comment type="catalytic activity">
    <reaction evidence="3 4">
        <text>holo-[ACP] + malonyl-CoA = malonyl-[ACP] + CoA</text>
        <dbReference type="Rhea" id="RHEA:41792"/>
        <dbReference type="Rhea" id="RHEA-COMP:9623"/>
        <dbReference type="Rhea" id="RHEA-COMP:9685"/>
        <dbReference type="ChEBI" id="CHEBI:57287"/>
        <dbReference type="ChEBI" id="CHEBI:57384"/>
        <dbReference type="ChEBI" id="CHEBI:64479"/>
        <dbReference type="ChEBI" id="CHEBI:78449"/>
        <dbReference type="EC" id="2.3.1.39"/>
    </reaction>
</comment>
<dbReference type="AlphaFoldDB" id="A0A2A6RM95"/>
<dbReference type="GO" id="GO:0004314">
    <property type="term" value="F:[acyl-carrier-protein] S-malonyltransferase activity"/>
    <property type="evidence" value="ECO:0007669"/>
    <property type="project" value="UniProtKB-EC"/>
</dbReference>
<dbReference type="EMBL" id="NQWI01000014">
    <property type="protein sequence ID" value="PDW04214.1"/>
    <property type="molecule type" value="Genomic_DNA"/>
</dbReference>
<dbReference type="InterPro" id="IPR001227">
    <property type="entry name" value="Ac_transferase_dom_sf"/>
</dbReference>
<dbReference type="PROSITE" id="PS50126">
    <property type="entry name" value="S1"/>
    <property type="match status" value="1"/>
</dbReference>
<gene>
    <name evidence="7" type="primary">fabD</name>
    <name evidence="7" type="ORF">CJ255_04910</name>
</gene>
<evidence type="ECO:0000256" key="1">
    <source>
        <dbReference type="ARBA" id="ARBA00022679"/>
    </source>
</evidence>
<dbReference type="PANTHER" id="PTHR42681:SF1">
    <property type="entry name" value="MALONYL-COA-ACYL CARRIER PROTEIN TRANSACYLASE, MITOCHONDRIAL"/>
    <property type="match status" value="1"/>
</dbReference>
<dbReference type="SUPFAM" id="SSF55048">
    <property type="entry name" value="Probable ACP-binding domain of malonyl-CoA ACP transacylase"/>
    <property type="match status" value="1"/>
</dbReference>
<dbReference type="SMART" id="SM00827">
    <property type="entry name" value="PKS_AT"/>
    <property type="match status" value="1"/>
</dbReference>
<dbReference type="InterPro" id="IPR004410">
    <property type="entry name" value="Malonyl_CoA-ACP_transAc_FabD"/>
</dbReference>
<evidence type="ECO:0000313" key="8">
    <source>
        <dbReference type="Proteomes" id="UP000220527"/>
    </source>
</evidence>
<feature type="active site" evidence="5">
    <location>
        <position position="208"/>
    </location>
</feature>
<sequence length="321" mass="33774">MKTAWVFPGQGSQVVGMGRDLYEGSLAARQVFEEADATLELPLTRFCFEGPEALLTATEYAQPALLTTSVALLRALEEAHGGLLPAPAVVAGHSLGEYSALVAGGALDFATALRLVRLRGQLMAEAHEGTMAAVIGLDVATLEEVCREVCERLADHSPALSTVVVANYNAPDQLVISGSSVAVEQAGQSARARGAKRVLPLKVSAAFHSPLMSHAAEGMAQAIATVTVRDLRVPLLANVTAEPLLTAEAVRRELVAQVVAPVRWIASVERMVQDGVATFMEVGPGKVLSGLIRRIAPQATLVQVNSAEAVEGFVQELEVEV</sequence>
<evidence type="ECO:0000256" key="4">
    <source>
        <dbReference type="PIRNR" id="PIRNR000446"/>
    </source>
</evidence>
<dbReference type="InterPro" id="IPR016036">
    <property type="entry name" value="Malonyl_transacylase_ACP-bd"/>
</dbReference>
<dbReference type="PIRSF" id="PIRSF000446">
    <property type="entry name" value="Mct"/>
    <property type="match status" value="1"/>
</dbReference>
<dbReference type="InterPro" id="IPR014043">
    <property type="entry name" value="Acyl_transferase_dom"/>
</dbReference>
<keyword evidence="8" id="KW-1185">Reference proteome</keyword>
<dbReference type="FunFam" id="3.30.70.250:FF:000001">
    <property type="entry name" value="Malonyl CoA-acyl carrier protein transacylase"/>
    <property type="match status" value="1"/>
</dbReference>
<dbReference type="GO" id="GO:0005829">
    <property type="term" value="C:cytosol"/>
    <property type="evidence" value="ECO:0007669"/>
    <property type="project" value="TreeGrafter"/>
</dbReference>
<evidence type="ECO:0000256" key="3">
    <source>
        <dbReference type="ARBA" id="ARBA00048462"/>
    </source>
</evidence>
<reference evidence="8" key="1">
    <citation type="submission" date="2017-08" db="EMBL/GenBank/DDBJ databases">
        <authorList>
            <person name="Grouzdev D.S."/>
            <person name="Gaisin V.A."/>
            <person name="Rysina M.S."/>
            <person name="Gorlenko V.M."/>
        </authorList>
    </citation>
    <scope>NUCLEOTIDE SEQUENCE [LARGE SCALE GENOMIC DNA]</scope>
    <source>
        <strain evidence="8">Kir15-3F</strain>
    </source>
</reference>
<dbReference type="EC" id="2.3.1.39" evidence="4"/>
<dbReference type="Gene3D" id="3.40.366.10">
    <property type="entry name" value="Malonyl-Coenzyme A Acyl Carrier Protein, domain 2"/>
    <property type="match status" value="1"/>
</dbReference>
<dbReference type="InterPro" id="IPR050858">
    <property type="entry name" value="Mal-CoA-ACP_Trans/PKS_FabD"/>
</dbReference>
<dbReference type="SUPFAM" id="SSF52151">
    <property type="entry name" value="FabD/lysophospholipase-like"/>
    <property type="match status" value="1"/>
</dbReference>
<dbReference type="InterPro" id="IPR003029">
    <property type="entry name" value="S1_domain"/>
</dbReference>
<dbReference type="Pfam" id="PF00698">
    <property type="entry name" value="Acyl_transf_1"/>
    <property type="match status" value="1"/>
</dbReference>
<comment type="similarity">
    <text evidence="4">Belongs to the fabD family.</text>
</comment>